<dbReference type="InterPro" id="IPR001220">
    <property type="entry name" value="Legume_lectin_dom"/>
</dbReference>
<dbReference type="Pfam" id="PF00395">
    <property type="entry name" value="SLH"/>
    <property type="match status" value="3"/>
</dbReference>
<dbReference type="InterPro" id="IPR036116">
    <property type="entry name" value="FN3_sf"/>
</dbReference>
<keyword evidence="7" id="KW-0732">Signal</keyword>
<evidence type="ECO:0000256" key="4">
    <source>
        <dbReference type="ARBA" id="ARBA00023157"/>
    </source>
</evidence>
<keyword evidence="4" id="KW-1015">Disulfide bond</keyword>
<keyword evidence="3" id="KW-0843">Virulence</keyword>
<evidence type="ECO:0000256" key="1">
    <source>
        <dbReference type="ARBA" id="ARBA00010116"/>
    </source>
</evidence>
<dbReference type="SUPFAM" id="SSF49373">
    <property type="entry name" value="Invasin/intimin cell-adhesion fragments"/>
    <property type="match status" value="4"/>
</dbReference>
<evidence type="ECO:0000256" key="2">
    <source>
        <dbReference type="ARBA" id="ARBA00017346"/>
    </source>
</evidence>
<gene>
    <name evidence="11" type="ORF">E1757_09775</name>
</gene>
<evidence type="ECO:0000259" key="8">
    <source>
        <dbReference type="PROSITE" id="PS50853"/>
    </source>
</evidence>
<dbReference type="InterPro" id="IPR056573">
    <property type="entry name" value="Lectin_L-type_dom"/>
</dbReference>
<feature type="domain" description="SLH" evidence="10">
    <location>
        <begin position="1277"/>
        <end position="1343"/>
    </location>
</feature>
<dbReference type="InterPro" id="IPR013320">
    <property type="entry name" value="ConA-like_dom_sf"/>
</dbReference>
<keyword evidence="12" id="KW-1185">Reference proteome</keyword>
<dbReference type="Pfam" id="PF00041">
    <property type="entry name" value="fn3"/>
    <property type="match status" value="1"/>
</dbReference>
<evidence type="ECO:0000256" key="5">
    <source>
        <dbReference type="ARBA" id="ARBA00029955"/>
    </source>
</evidence>
<dbReference type="InterPro" id="IPR050258">
    <property type="entry name" value="Leguminous_Lectin"/>
</dbReference>
<accession>A0A4R5KUK2</accession>
<dbReference type="Pfam" id="PF00139">
    <property type="entry name" value="Lectin_legB"/>
    <property type="match status" value="1"/>
</dbReference>
<evidence type="ECO:0000259" key="9">
    <source>
        <dbReference type="PROSITE" id="PS51127"/>
    </source>
</evidence>
<organism evidence="11 12">
    <name type="scientific">Paenibacillus piri</name>
    <dbReference type="NCBI Taxonomy" id="2547395"/>
    <lineage>
        <taxon>Bacteria</taxon>
        <taxon>Bacillati</taxon>
        <taxon>Bacillota</taxon>
        <taxon>Bacilli</taxon>
        <taxon>Bacillales</taxon>
        <taxon>Paenibacillaceae</taxon>
        <taxon>Paenibacillus</taxon>
    </lineage>
</organism>
<dbReference type="InterPro" id="IPR003961">
    <property type="entry name" value="FN3_dom"/>
</dbReference>
<dbReference type="OrthoDB" id="283370at2"/>
<dbReference type="InterPro" id="IPR003343">
    <property type="entry name" value="Big_2"/>
</dbReference>
<dbReference type="InterPro" id="IPR008964">
    <property type="entry name" value="Invasin/intimin_cell_adhesion"/>
</dbReference>
<protein>
    <recommendedName>
        <fullName evidence="2">Intimin</fullName>
    </recommendedName>
    <alternativeName>
        <fullName evidence="5">Attaching and effacing protein</fullName>
    </alternativeName>
</protein>
<dbReference type="Gene3D" id="2.60.40.1120">
    <property type="entry name" value="Carboxypeptidase-like, regulatory domain"/>
    <property type="match status" value="2"/>
</dbReference>
<evidence type="ECO:0000313" key="11">
    <source>
        <dbReference type="EMBL" id="TDF98798.1"/>
    </source>
</evidence>
<dbReference type="InterPro" id="IPR013783">
    <property type="entry name" value="Ig-like_fold"/>
</dbReference>
<dbReference type="InterPro" id="IPR008969">
    <property type="entry name" value="CarboxyPept-like_regulatory"/>
</dbReference>
<dbReference type="EMBL" id="SMRT01000003">
    <property type="protein sequence ID" value="TDF98798.1"/>
    <property type="molecule type" value="Genomic_DNA"/>
</dbReference>
<dbReference type="SUPFAM" id="SSF49899">
    <property type="entry name" value="Concanavalin A-like lectins/glucanases"/>
    <property type="match status" value="1"/>
</dbReference>
<feature type="chain" id="PRO_5020880241" description="Intimin" evidence="7">
    <location>
        <begin position="32"/>
        <end position="1510"/>
    </location>
</feature>
<dbReference type="SMART" id="SM00635">
    <property type="entry name" value="BID_2"/>
    <property type="match status" value="2"/>
</dbReference>
<dbReference type="PROSITE" id="PS51272">
    <property type="entry name" value="SLH"/>
    <property type="match status" value="3"/>
</dbReference>
<evidence type="ECO:0000313" key="12">
    <source>
        <dbReference type="Proteomes" id="UP000295636"/>
    </source>
</evidence>
<dbReference type="InterPro" id="IPR003344">
    <property type="entry name" value="Big_1_dom"/>
</dbReference>
<feature type="domain" description="Big-1" evidence="9">
    <location>
        <begin position="731"/>
        <end position="831"/>
    </location>
</feature>
<dbReference type="SUPFAM" id="SSF49464">
    <property type="entry name" value="Carboxypeptidase regulatory domain-like"/>
    <property type="match status" value="1"/>
</dbReference>
<dbReference type="CDD" id="cd00063">
    <property type="entry name" value="FN3"/>
    <property type="match status" value="1"/>
</dbReference>
<dbReference type="Pfam" id="PF22359">
    <property type="entry name" value="Big-like"/>
    <property type="match status" value="1"/>
</dbReference>
<dbReference type="SMART" id="SM00634">
    <property type="entry name" value="BID_1"/>
    <property type="match status" value="1"/>
</dbReference>
<dbReference type="SMART" id="SM00060">
    <property type="entry name" value="FN3"/>
    <property type="match status" value="2"/>
</dbReference>
<dbReference type="InterPro" id="IPR054604">
    <property type="entry name" value="SbsC_Big-like"/>
</dbReference>
<reference evidence="11 12" key="1">
    <citation type="submission" date="2019-03" db="EMBL/GenBank/DDBJ databases">
        <title>This is whole genome sequence of Paenibacillus sp MS74 strain.</title>
        <authorList>
            <person name="Trinh H.N."/>
        </authorList>
    </citation>
    <scope>NUCLEOTIDE SEQUENCE [LARGE SCALE GENOMIC DNA]</scope>
    <source>
        <strain evidence="11 12">MS74</strain>
    </source>
</reference>
<dbReference type="Gene3D" id="2.60.120.200">
    <property type="match status" value="1"/>
</dbReference>
<dbReference type="Proteomes" id="UP000295636">
    <property type="component" value="Unassembled WGS sequence"/>
</dbReference>
<dbReference type="SUPFAM" id="SSF117074">
    <property type="entry name" value="Hypothetical protein PA1324"/>
    <property type="match status" value="1"/>
</dbReference>
<feature type="domain" description="Fibronectin type-III" evidence="8">
    <location>
        <begin position="560"/>
        <end position="643"/>
    </location>
</feature>
<dbReference type="PANTHER" id="PTHR32401:SF48">
    <property type="entry name" value="LEGUME LECTIN DOMAIN-CONTAINING PROTEIN"/>
    <property type="match status" value="1"/>
</dbReference>
<name>A0A4R5KUK2_9BACL</name>
<feature type="signal peptide" evidence="7">
    <location>
        <begin position="1"/>
        <end position="31"/>
    </location>
</feature>
<dbReference type="PROSITE" id="PS51127">
    <property type="entry name" value="BIG1"/>
    <property type="match status" value="1"/>
</dbReference>
<dbReference type="CDD" id="cd01951">
    <property type="entry name" value="lectin_L-type"/>
    <property type="match status" value="1"/>
</dbReference>
<feature type="region of interest" description="Disordered" evidence="6">
    <location>
        <begin position="1488"/>
        <end position="1510"/>
    </location>
</feature>
<feature type="domain" description="SLH" evidence="10">
    <location>
        <begin position="1344"/>
        <end position="1407"/>
    </location>
</feature>
<dbReference type="RefSeq" id="WP_133227199.1">
    <property type="nucleotide sequence ID" value="NZ_SMRT01000003.1"/>
</dbReference>
<comment type="similarity">
    <text evidence="1">Belongs to the intimin/invasin family.</text>
</comment>
<comment type="caution">
    <text evidence="11">The sequence shown here is derived from an EMBL/GenBank/DDBJ whole genome shotgun (WGS) entry which is preliminary data.</text>
</comment>
<dbReference type="InterPro" id="IPR001119">
    <property type="entry name" value="SLH_dom"/>
</dbReference>
<dbReference type="GO" id="GO:0030246">
    <property type="term" value="F:carbohydrate binding"/>
    <property type="evidence" value="ECO:0007669"/>
    <property type="project" value="InterPro"/>
</dbReference>
<dbReference type="PROSITE" id="PS50853">
    <property type="entry name" value="FN3"/>
    <property type="match status" value="1"/>
</dbReference>
<dbReference type="SUPFAM" id="SSF49265">
    <property type="entry name" value="Fibronectin type III"/>
    <property type="match status" value="1"/>
</dbReference>
<proteinExistence type="inferred from homology"/>
<feature type="domain" description="SLH" evidence="10">
    <location>
        <begin position="1409"/>
        <end position="1467"/>
    </location>
</feature>
<evidence type="ECO:0000259" key="10">
    <source>
        <dbReference type="PROSITE" id="PS51272"/>
    </source>
</evidence>
<sequence length="1510" mass="160459">MKRYKAKWISWTMMLCMVISMLQPFALPAYAASETKWVTYKNDEFFSSANQRNLFSLNGDTKEATDNEGRKVLRLTRAIDNLFGTAFNQKLIAPKNKYSFSTFFKFRMTKVQSSAPADGITFTIQAQSNNAGKVGSGIGYGDISPSFAVKYDTWKNTENNINDPSSNYIGLAKNGDVRNTDSAWYKDLDKTSTNLTGGSQVKLSDGNDHYTWIDYDGNAKNVKVYISNSETRPTLPLLDVNGIDLEEIFQGKPGVYAGFTAATGGSYEIHDIVSWYFINDLDPIDTAKFTKDAYRQAPTDVKVTTTPTGEPGKFKVTATLLDVDDNPVPDAPVTLSSSPQGTVVDRNGIPLTGLISDSSGQATGFIEFGDAIPNGTATITAASVGGAYETAPILLLSTGTTPATANTLTWSKIADATSYNLYKNETLYYSSPSVTNVTYEVMDMTPGENAVFTVKAVKGGAEILDSNPVWLPALLKLELDSYGYTLPYGSTHQTVVRTVYSDTARNGNVTGQSNYNSSAGHVATVGPDGLVTPVGAGTTVIQAVYGGKRVQATVTVPIDAPTGVTAKDVTSTGATINWNAVPLAQSYNIYDNGVLIASGVTGTSYNVTGLTPGTDHNFTVSAVSNNIESAQSNGSNTTTTALRELKADPASYTLPIGATHQTKTTAVYLDESIKDVTRQATYTSSNPGVVSVDANGVITAVAPGTATITVTFDGKTTTQTIVVQDSVPQYKVTLSASPDSVVGDGNSKVTLQASVVSTSGSPVAGVPVTFHFGNNSAADVTAITNEQGIASMEYTAPALQSTKPVNEVITATVTEPQSGLSAQQSISIDYMPAFVQGVVIDQVTGKPVANATVSVNADFNGDGIIDFVSTVTTGPDGSYKIGVPRGNFTYTMNIETPVQVGNKTVTLKTTQKATVGPITGVGQKIDPANKISGDLFIATSSTDPSSHPTVSSLFGNGNVVATIKDANGTVVSTVPLNDDGNFSLENVPQGKYVVTYQIKAPDGSILAGPSVNISVNQNGEVGVVYSLIDPYGIVTDVVTGQVLSGVNVTLYWADTELNKQKGRTPHTPVTLPELPKFAPNQNHNPQVTTGAGEYGWMVHPDGDYYIVASKTGYLNYSTLDAKPNQPAAEGSDSYIKDGIIHIGTDILAFDFAMRKISTNRPSGGGGGGGGSAYAPTAADLSLNLSIDKNLVKEIDQSTVTVNYKNLSSSTLTDGKVTITIPAGAQVVDANGGTVDGNKITWDVANIPAGEGGSFKVVLKWDSITSMDAQYDILGQFAVNSNATDPITTDGKVQVKVFSDRFGNLKHQRYILGYPDGKFHPDNSLTRAELAAIVARLTENVKVDGTLAYNDVQENHWAANYIKIATKHGYFSGFEDGSFRPEAQVSRGELASVMARFLKLNVSTAGDLHFTDIEGHWAADAIEELYRGKFLAGYPNGVFKPQDSIRRVEAVTMINRMLYRGPLKGMEPLFPDVDASHWGFGDVQEATASHGSVRNDDGSETWMSKLGDEVQ</sequence>
<evidence type="ECO:0000256" key="6">
    <source>
        <dbReference type="SAM" id="MobiDB-lite"/>
    </source>
</evidence>
<evidence type="ECO:0000256" key="7">
    <source>
        <dbReference type="SAM" id="SignalP"/>
    </source>
</evidence>
<dbReference type="PANTHER" id="PTHR32401">
    <property type="entry name" value="CONCANAVALIN A-LIKE LECTIN FAMILY PROTEIN"/>
    <property type="match status" value="1"/>
</dbReference>
<dbReference type="Gene3D" id="2.60.40.10">
    <property type="entry name" value="Immunoglobulins"/>
    <property type="match status" value="5"/>
</dbReference>
<dbReference type="Gene3D" id="2.60.40.1080">
    <property type="match status" value="2"/>
</dbReference>
<dbReference type="Pfam" id="PF02369">
    <property type="entry name" value="Big_1"/>
    <property type="match status" value="1"/>
</dbReference>
<evidence type="ECO:0000256" key="3">
    <source>
        <dbReference type="ARBA" id="ARBA00023026"/>
    </source>
</evidence>